<accession>B6G8Q4</accession>
<name>B6G8Q4_9ACTN</name>
<dbReference type="HOGENOM" id="CLU_066201_0_0_11"/>
<proteinExistence type="predicted"/>
<dbReference type="Proteomes" id="UP000003560">
    <property type="component" value="Unassembled WGS sequence"/>
</dbReference>
<evidence type="ECO:0008006" key="3">
    <source>
        <dbReference type="Google" id="ProtNLM"/>
    </source>
</evidence>
<dbReference type="EMBL" id="ABXJ01000027">
    <property type="protein sequence ID" value="EEA91303.1"/>
    <property type="molecule type" value="Genomic_DNA"/>
</dbReference>
<dbReference type="InterPro" id="IPR014942">
    <property type="entry name" value="AbiEii"/>
</dbReference>
<dbReference type="eggNOG" id="COG2253">
    <property type="taxonomic scope" value="Bacteria"/>
</dbReference>
<dbReference type="OrthoDB" id="9780929at2"/>
<reference evidence="1 2" key="1">
    <citation type="submission" date="2008-10" db="EMBL/GenBank/DDBJ databases">
        <title>Draft genome sequence of Collinsella stercoris (DSM 13279).</title>
        <authorList>
            <person name="Sudarsanam P."/>
            <person name="Ley R."/>
            <person name="Guruge J."/>
            <person name="Turnbaugh P.J."/>
            <person name="Mahowald M."/>
            <person name="Liep D."/>
            <person name="Gordon J."/>
        </authorList>
    </citation>
    <scope>NUCLEOTIDE SEQUENCE [LARGE SCALE GENOMIC DNA]</scope>
    <source>
        <strain evidence="1 2">DSM 13279</strain>
    </source>
</reference>
<dbReference type="RefSeq" id="WP_006720107.1">
    <property type="nucleotide sequence ID" value="NZ_CP085935.1"/>
</dbReference>
<keyword evidence="2" id="KW-1185">Reference proteome</keyword>
<reference evidence="1 2" key="2">
    <citation type="submission" date="2008-10" db="EMBL/GenBank/DDBJ databases">
        <authorList>
            <person name="Fulton L."/>
            <person name="Clifton S."/>
            <person name="Fulton B."/>
            <person name="Xu J."/>
            <person name="Minx P."/>
            <person name="Pepin K.H."/>
            <person name="Johnson M."/>
            <person name="Thiruvilangam P."/>
            <person name="Bhonagiri V."/>
            <person name="Nash W.E."/>
            <person name="Mardis E.R."/>
            <person name="Wilson R.K."/>
        </authorList>
    </citation>
    <scope>NUCLEOTIDE SEQUENCE [LARGE SCALE GENOMIC DNA]</scope>
    <source>
        <strain evidence="1 2">DSM 13279</strain>
    </source>
</reference>
<comment type="caution">
    <text evidence="1">The sequence shown here is derived from an EMBL/GenBank/DDBJ whole genome shotgun (WGS) entry which is preliminary data.</text>
</comment>
<gene>
    <name evidence="1" type="ORF">COLSTE_00445</name>
</gene>
<dbReference type="Gene3D" id="3.10.450.620">
    <property type="entry name" value="JHP933, nucleotidyltransferase-like core domain"/>
    <property type="match status" value="1"/>
</dbReference>
<sequence>MDRIARASTDERRLVFEAAARRMALAPAVVEKDFWVCYTLDHLFHRSGFAESMVFKGGTSLSKAFGLIERFSEDIDLILDWRLLGYGKDEPWEPRSNSAQERFKADSIERTNAFLADAFVPKLRATLSESLGTEASVRCGAEEETVYFDYPRSYESAGTLDTIKLEIGPMAALSSSEEAAITPYAADVVPFGPELSTTVRTASPERTFWEKATILHQEANRPEGKAMPRRYSRHYYDMYRLGHSFVLGRAVAQPGLLEQVVRFKEKFYRTPWAKLADARPGTLRLAPPKDRLDELAADYASMRPMLFGSYPSIDEIVAYMAELEETINGLS</sequence>
<organism evidence="1 2">
    <name type="scientific">Collinsella stercoris DSM 13279</name>
    <dbReference type="NCBI Taxonomy" id="445975"/>
    <lineage>
        <taxon>Bacteria</taxon>
        <taxon>Bacillati</taxon>
        <taxon>Actinomycetota</taxon>
        <taxon>Coriobacteriia</taxon>
        <taxon>Coriobacteriales</taxon>
        <taxon>Coriobacteriaceae</taxon>
        <taxon>Collinsella</taxon>
    </lineage>
</organism>
<evidence type="ECO:0000313" key="2">
    <source>
        <dbReference type="Proteomes" id="UP000003560"/>
    </source>
</evidence>
<dbReference type="STRING" id="445975.COLSTE_00445"/>
<dbReference type="Pfam" id="PF08843">
    <property type="entry name" value="AbiEii"/>
    <property type="match status" value="1"/>
</dbReference>
<dbReference type="AlphaFoldDB" id="B6G8Q4"/>
<protein>
    <recommendedName>
        <fullName evidence="3">Nucleotidyl transferase, PF08843 family</fullName>
    </recommendedName>
</protein>
<evidence type="ECO:0000313" key="1">
    <source>
        <dbReference type="EMBL" id="EEA91303.1"/>
    </source>
</evidence>
<dbReference type="GeneID" id="98002781"/>